<sequence length="130" mass="15403">MQIKILVKLFSHLIKVIFKPLLGFAKFFITTYGVFLKFFLQLNGGYWGKIGIGQYSKIERKRFFCILPFYILLALLFGILSLIYWYFVVLFIPFWIERYLTDTAQWNNIFSSIMAFALICGWLLLLSKTK</sequence>
<evidence type="ECO:0000313" key="3">
    <source>
        <dbReference type="Proteomes" id="UP000001026"/>
    </source>
</evidence>
<feature type="transmembrane region" description="Helical" evidence="1">
    <location>
        <begin position="63"/>
        <end position="96"/>
    </location>
</feature>
<name>Q7V080_PROMP</name>
<reference evidence="2 3" key="1">
    <citation type="journal article" date="2003" name="Nature">
        <title>Genome divergence in two Prochlorococcus ecotypes reflects oceanic niche differentiation.</title>
        <authorList>
            <person name="Rocap G."/>
            <person name="Larimer F.W."/>
            <person name="Lamerdin J.E."/>
            <person name="Malfatti S."/>
            <person name="Chain P."/>
            <person name="Ahlgren N.A."/>
            <person name="Arellano A."/>
            <person name="Coleman M."/>
            <person name="Hauser L."/>
            <person name="Hess W.R."/>
            <person name="Johnson Z.I."/>
            <person name="Land M.L."/>
            <person name="Lindell D."/>
            <person name="Post A.F."/>
            <person name="Regala W."/>
            <person name="Shah M."/>
            <person name="Shaw S.L."/>
            <person name="Steglich C."/>
            <person name="Sullivan M.B."/>
            <person name="Ting C.S."/>
            <person name="Tolonen A."/>
            <person name="Webb E.A."/>
            <person name="Zinser E.R."/>
            <person name="Chisholm S.W."/>
        </authorList>
    </citation>
    <scope>NUCLEOTIDE SEQUENCE [LARGE SCALE GENOMIC DNA]</scope>
    <source>
        <strain evidence="3">CCMP1986 / NIES-2087 / MED4</strain>
    </source>
</reference>
<protein>
    <submittedName>
        <fullName evidence="2">Uncharacterized protein</fullName>
    </submittedName>
</protein>
<evidence type="ECO:0000256" key="1">
    <source>
        <dbReference type="SAM" id="Phobius"/>
    </source>
</evidence>
<dbReference type="RefSeq" id="WP_011133028.1">
    <property type="nucleotide sequence ID" value="NC_005072.1"/>
</dbReference>
<proteinExistence type="predicted"/>
<feature type="transmembrane region" description="Helical" evidence="1">
    <location>
        <begin position="108"/>
        <end position="126"/>
    </location>
</feature>
<keyword evidence="1" id="KW-0812">Transmembrane</keyword>
<dbReference type="STRING" id="59919.PMM1395"/>
<feature type="transmembrane region" description="Helical" evidence="1">
    <location>
        <begin position="20"/>
        <end position="42"/>
    </location>
</feature>
<dbReference type="HOGENOM" id="CLU_2071014_0_0_3"/>
<dbReference type="AlphaFoldDB" id="Q7V080"/>
<dbReference type="Proteomes" id="UP000001026">
    <property type="component" value="Chromosome"/>
</dbReference>
<gene>
    <name evidence="2" type="ordered locus">PMM1395</name>
</gene>
<organism evidence="2 3">
    <name type="scientific">Prochlorococcus marinus subsp. pastoris (strain CCMP1986 / NIES-2087 / MED4)</name>
    <dbReference type="NCBI Taxonomy" id="59919"/>
    <lineage>
        <taxon>Bacteria</taxon>
        <taxon>Bacillati</taxon>
        <taxon>Cyanobacteriota</taxon>
        <taxon>Cyanophyceae</taxon>
        <taxon>Synechococcales</taxon>
        <taxon>Prochlorococcaceae</taxon>
        <taxon>Prochlorococcus</taxon>
    </lineage>
</organism>
<accession>Q7V080</accession>
<evidence type="ECO:0000313" key="2">
    <source>
        <dbReference type="EMBL" id="CAE19854.1"/>
    </source>
</evidence>
<dbReference type="OrthoDB" id="540675at2"/>
<keyword evidence="1" id="KW-1133">Transmembrane helix</keyword>
<dbReference type="KEGG" id="pmm:PMM1395"/>
<keyword evidence="1" id="KW-0472">Membrane</keyword>
<dbReference type="EMBL" id="BX548174">
    <property type="protein sequence ID" value="CAE19854.1"/>
    <property type="molecule type" value="Genomic_DNA"/>
</dbReference>